<dbReference type="Gene3D" id="3.40.50.2300">
    <property type="match status" value="1"/>
</dbReference>
<organism evidence="3 4">
    <name type="scientific">Paramicrobacterium chengjingii</name>
    <dbReference type="NCBI Taxonomy" id="2769067"/>
    <lineage>
        <taxon>Bacteria</taxon>
        <taxon>Bacillati</taxon>
        <taxon>Actinomycetota</taxon>
        <taxon>Actinomycetes</taxon>
        <taxon>Micrococcales</taxon>
        <taxon>Microbacteriaceae</taxon>
        <taxon>Paramicrobacterium</taxon>
    </lineage>
</organism>
<dbReference type="PROSITE" id="PS51257">
    <property type="entry name" value="PROKAR_LIPOPROTEIN"/>
    <property type="match status" value="1"/>
</dbReference>
<dbReference type="RefSeq" id="WP_166987677.1">
    <property type="nucleotide sequence ID" value="NZ_CP061169.1"/>
</dbReference>
<evidence type="ECO:0000256" key="1">
    <source>
        <dbReference type="SAM" id="MobiDB-lite"/>
    </source>
</evidence>
<name>A0ABX6YGV1_9MICO</name>
<sequence length="206" mass="20134">MKRTAGTALILAAAFALTACAPGSADGMSRGATTAQGDAAGPSPSATPSPGSTHDVPQNLPAIPAGVRVSLVLAQGHDEKIPDAVEHTLGEIDAELAVITADPASVVSDLASAAAGDADVVVVVGTALLASLDSASAQLLDQQFLVIGGQLPEPTENVTAVVWSGADARVPGSEIPGNLVATLPEAVTAGLAVISDGGSGMVYTLP</sequence>
<feature type="signal peptide" evidence="2">
    <location>
        <begin position="1"/>
        <end position="21"/>
    </location>
</feature>
<accession>A0ABX6YGV1</accession>
<feature type="region of interest" description="Disordered" evidence="1">
    <location>
        <begin position="26"/>
        <end position="60"/>
    </location>
</feature>
<keyword evidence="4" id="KW-1185">Reference proteome</keyword>
<feature type="compositionally biased region" description="Low complexity" evidence="1">
    <location>
        <begin position="39"/>
        <end position="53"/>
    </location>
</feature>
<evidence type="ECO:0000313" key="4">
    <source>
        <dbReference type="Proteomes" id="UP000662814"/>
    </source>
</evidence>
<keyword evidence="2" id="KW-0732">Signal</keyword>
<evidence type="ECO:0000313" key="3">
    <source>
        <dbReference type="EMBL" id="QPZ38023.1"/>
    </source>
</evidence>
<gene>
    <name evidence="3" type="ORF">HCR76_14665</name>
</gene>
<protein>
    <recommendedName>
        <fullName evidence="5">BMP family ABC transporter substrate-binding protein</fullName>
    </recommendedName>
</protein>
<evidence type="ECO:0000256" key="2">
    <source>
        <dbReference type="SAM" id="SignalP"/>
    </source>
</evidence>
<dbReference type="Proteomes" id="UP000662814">
    <property type="component" value="Chromosome"/>
</dbReference>
<feature type="chain" id="PRO_5046169562" description="BMP family ABC transporter substrate-binding protein" evidence="2">
    <location>
        <begin position="22"/>
        <end position="206"/>
    </location>
</feature>
<proteinExistence type="predicted"/>
<dbReference type="EMBL" id="CP061169">
    <property type="protein sequence ID" value="QPZ38023.1"/>
    <property type="molecule type" value="Genomic_DNA"/>
</dbReference>
<evidence type="ECO:0008006" key="5">
    <source>
        <dbReference type="Google" id="ProtNLM"/>
    </source>
</evidence>
<reference evidence="3 4" key="1">
    <citation type="submission" date="2020-12" db="EMBL/GenBank/DDBJ databases">
        <title>Microbacterium sp. HY060.</title>
        <authorList>
            <person name="Zhou J."/>
        </authorList>
    </citation>
    <scope>NUCLEOTIDE SEQUENCE [LARGE SCALE GENOMIC DNA]</scope>
    <source>
        <strain evidence="3 4">HY60</strain>
    </source>
</reference>